<organism evidence="1 2">
    <name type="scientific">Oharaeibacter diazotrophicus</name>
    <dbReference type="NCBI Taxonomy" id="1920512"/>
    <lineage>
        <taxon>Bacteria</taxon>
        <taxon>Pseudomonadati</taxon>
        <taxon>Pseudomonadota</taxon>
        <taxon>Alphaproteobacteria</taxon>
        <taxon>Hyphomicrobiales</taxon>
        <taxon>Pleomorphomonadaceae</taxon>
        <taxon>Oharaeibacter</taxon>
    </lineage>
</organism>
<reference evidence="1 2" key="1">
    <citation type="submission" date="2019-03" db="EMBL/GenBank/DDBJ databases">
        <title>Genomic Encyclopedia of Type Strains, Phase IV (KMG-IV): sequencing the most valuable type-strain genomes for metagenomic binning, comparative biology and taxonomic classification.</title>
        <authorList>
            <person name="Goeker M."/>
        </authorList>
    </citation>
    <scope>NUCLEOTIDE SEQUENCE [LARGE SCALE GENOMIC DNA]</scope>
    <source>
        <strain evidence="1 2">DSM 102969</strain>
    </source>
</reference>
<dbReference type="Proteomes" id="UP000294547">
    <property type="component" value="Unassembled WGS sequence"/>
</dbReference>
<comment type="caution">
    <text evidence="1">The sequence shown here is derived from an EMBL/GenBank/DDBJ whole genome shotgun (WGS) entry which is preliminary data.</text>
</comment>
<name>A0A4R6RH02_9HYPH</name>
<sequence>MGAEARVRNVTLREDLAQRLDAVLEPSGRSTAAAIEEAIELYVRDREHELALIDEAIASLAEGKAHSAESIFAWMDSWGTADELPPPEPDVDLDGR</sequence>
<dbReference type="AlphaFoldDB" id="A0A4R6RH02"/>
<keyword evidence="2" id="KW-1185">Reference proteome</keyword>
<protein>
    <submittedName>
        <fullName evidence="1">CopG family transcriptional regulator</fullName>
    </submittedName>
</protein>
<gene>
    <name evidence="1" type="ORF">EDD54_1942</name>
</gene>
<accession>A0A4R6RH02</accession>
<dbReference type="RefSeq" id="WP_207620387.1">
    <property type="nucleotide sequence ID" value="NZ_BSPM01000004.1"/>
</dbReference>
<dbReference type="EMBL" id="SNXY01000007">
    <property type="protein sequence ID" value="TDP85097.1"/>
    <property type="molecule type" value="Genomic_DNA"/>
</dbReference>
<evidence type="ECO:0000313" key="2">
    <source>
        <dbReference type="Proteomes" id="UP000294547"/>
    </source>
</evidence>
<evidence type="ECO:0000313" key="1">
    <source>
        <dbReference type="EMBL" id="TDP85097.1"/>
    </source>
</evidence>
<proteinExistence type="predicted"/>